<dbReference type="PROSITE" id="PS50290">
    <property type="entry name" value="PI3_4_KINASE_3"/>
    <property type="match status" value="1"/>
</dbReference>
<protein>
    <recommendedName>
        <fullName evidence="10">1-phosphatidylinositol 4-kinase</fullName>
    </recommendedName>
</protein>
<dbReference type="InterPro" id="IPR044571">
    <property type="entry name" value="P4KG1-8"/>
</dbReference>
<keyword evidence="4" id="KW-0418">Kinase</keyword>
<dbReference type="Gene3D" id="3.10.20.90">
    <property type="entry name" value="Phosphatidylinositol 3-kinase Catalytic Subunit, Chain A, domain 1"/>
    <property type="match status" value="1"/>
</dbReference>
<proteinExistence type="inferred from homology"/>
<dbReference type="EMBL" id="CAJZBQ010000054">
    <property type="protein sequence ID" value="CAG9332310.1"/>
    <property type="molecule type" value="Genomic_DNA"/>
</dbReference>
<reference evidence="8" key="1">
    <citation type="submission" date="2021-09" db="EMBL/GenBank/DDBJ databases">
        <authorList>
            <consortium name="AG Swart"/>
            <person name="Singh M."/>
            <person name="Singh A."/>
            <person name="Seah K."/>
            <person name="Emmerich C."/>
        </authorList>
    </citation>
    <scope>NUCLEOTIDE SEQUENCE</scope>
    <source>
        <strain evidence="8">ATCC30299</strain>
    </source>
</reference>
<organism evidence="8 9">
    <name type="scientific">Blepharisma stoltei</name>
    <dbReference type="NCBI Taxonomy" id="1481888"/>
    <lineage>
        <taxon>Eukaryota</taxon>
        <taxon>Sar</taxon>
        <taxon>Alveolata</taxon>
        <taxon>Ciliophora</taxon>
        <taxon>Postciliodesmatophora</taxon>
        <taxon>Heterotrichea</taxon>
        <taxon>Heterotrichida</taxon>
        <taxon>Blepharismidae</taxon>
        <taxon>Blepharisma</taxon>
    </lineage>
</organism>
<dbReference type="PANTHER" id="PTHR45800:SF11">
    <property type="entry name" value="PHOSPHATIDYLINOSITOL 3-KINASE-RELATED PROTEIN KINASE"/>
    <property type="match status" value="1"/>
</dbReference>
<accession>A0AAU9K2S9</accession>
<feature type="domain" description="Ubiquitin-like" evidence="6">
    <location>
        <begin position="34"/>
        <end position="73"/>
    </location>
</feature>
<dbReference type="GO" id="GO:0016301">
    <property type="term" value="F:kinase activity"/>
    <property type="evidence" value="ECO:0007669"/>
    <property type="project" value="UniProtKB-KW"/>
</dbReference>
<keyword evidence="3" id="KW-0547">Nucleotide-binding</keyword>
<evidence type="ECO:0000256" key="1">
    <source>
        <dbReference type="ARBA" id="ARBA00008941"/>
    </source>
</evidence>
<keyword evidence="2" id="KW-0808">Transferase</keyword>
<dbReference type="InterPro" id="IPR000626">
    <property type="entry name" value="Ubiquitin-like_dom"/>
</dbReference>
<dbReference type="InterPro" id="IPR000403">
    <property type="entry name" value="PI3/4_kinase_cat_dom"/>
</dbReference>
<dbReference type="InterPro" id="IPR029071">
    <property type="entry name" value="Ubiquitin-like_domsf"/>
</dbReference>
<comment type="similarity">
    <text evidence="1">Belongs to the PI3/PI4-kinase family. Type II PI4K subfamily.</text>
</comment>
<dbReference type="AlphaFoldDB" id="A0AAU9K2S9"/>
<evidence type="ECO:0000256" key="3">
    <source>
        <dbReference type="ARBA" id="ARBA00022741"/>
    </source>
</evidence>
<sequence length="553" mass="63351">MSYSSHNKPKVRRFKLVVQVAGVFKQLTIFQWMSVSELKQEIYRLFGVPVQQQRLFNGHLELSSSRMLEDYHIFNQDKKNRIIVVEFRQLAGSFIRICPGSEVNSALSQLVAEIQHGLAIGLAPNLTMDGTGGTYFLKNTYKKIRAVFKPLDEEAFAPFNPRGHVGKFGSPGFRPGVLSGEAGYREVAAYLLDHQRFSGVPNTTLVECQHDNFYHGTDRNAEKNPKKGSLQEFIKSQGCIEDFSSSLFTKQEVQKIAILDIRILNMDRNEANILVQDNFHLVPIDHGLSIPDCLDISEYDLCWMSWPQVKSPIEPECYDYIETIDPVADISLLRDTMPFRDKCLRNIRVSSLLLKKGAEAGLSLFHIGSMLYREGYEDNPSIIENIIDKSRNMYYTLNEHLHTRLMIERSLSPRIKNNRQRAFSSGEESFLDTLARLSPKNQSSPQNTETDTSDNAYDVVMMISELSEEDEEDHENFPHLDSLGRSLSLPSLMDDHSIKKKVKKKRDEDEAFNQKLFYYIEAFMEQAIEMKVKDLRKNETPEGRIRSCSYALG</sequence>
<dbReference type="SUPFAM" id="SSF54236">
    <property type="entry name" value="Ubiquitin-like"/>
    <property type="match status" value="1"/>
</dbReference>
<evidence type="ECO:0008006" key="10">
    <source>
        <dbReference type="Google" id="ProtNLM"/>
    </source>
</evidence>
<evidence type="ECO:0000259" key="7">
    <source>
        <dbReference type="PROSITE" id="PS50290"/>
    </source>
</evidence>
<dbReference type="Pfam" id="PF00454">
    <property type="entry name" value="PI3_PI4_kinase"/>
    <property type="match status" value="1"/>
</dbReference>
<evidence type="ECO:0000259" key="6">
    <source>
        <dbReference type="PROSITE" id="PS50053"/>
    </source>
</evidence>
<dbReference type="CDD" id="cd17039">
    <property type="entry name" value="Ubl_ubiquitin_like"/>
    <property type="match status" value="1"/>
</dbReference>
<comment type="caution">
    <text evidence="8">The sequence shown here is derived from an EMBL/GenBank/DDBJ whole genome shotgun (WGS) entry which is preliminary data.</text>
</comment>
<feature type="domain" description="PI3K/PI4K catalytic" evidence="7">
    <location>
        <begin position="121"/>
        <end position="415"/>
    </location>
</feature>
<dbReference type="PROSITE" id="PS50053">
    <property type="entry name" value="UBIQUITIN_2"/>
    <property type="match status" value="1"/>
</dbReference>
<dbReference type="PANTHER" id="PTHR45800">
    <property type="entry name" value="PHOSPHATIDYLINOSITOL 4-KINASE GAMMA"/>
    <property type="match status" value="1"/>
</dbReference>
<dbReference type="Proteomes" id="UP001162131">
    <property type="component" value="Unassembled WGS sequence"/>
</dbReference>
<evidence type="ECO:0000313" key="8">
    <source>
        <dbReference type="EMBL" id="CAG9332310.1"/>
    </source>
</evidence>
<keyword evidence="5" id="KW-0067">ATP-binding</keyword>
<evidence type="ECO:0000313" key="9">
    <source>
        <dbReference type="Proteomes" id="UP001162131"/>
    </source>
</evidence>
<evidence type="ECO:0000256" key="5">
    <source>
        <dbReference type="ARBA" id="ARBA00022840"/>
    </source>
</evidence>
<name>A0AAU9K2S9_9CILI</name>
<gene>
    <name evidence="8" type="ORF">BSTOLATCC_MIC55760</name>
</gene>
<dbReference type="GO" id="GO:0005524">
    <property type="term" value="F:ATP binding"/>
    <property type="evidence" value="ECO:0007669"/>
    <property type="project" value="UniProtKB-KW"/>
</dbReference>
<evidence type="ECO:0000256" key="2">
    <source>
        <dbReference type="ARBA" id="ARBA00022679"/>
    </source>
</evidence>
<keyword evidence="9" id="KW-1185">Reference proteome</keyword>
<evidence type="ECO:0000256" key="4">
    <source>
        <dbReference type="ARBA" id="ARBA00022777"/>
    </source>
</evidence>